<proteinExistence type="inferred from homology"/>
<comment type="similarity">
    <text evidence="1">Belongs to the MT-A70-like family.</text>
</comment>
<dbReference type="InterPro" id="IPR007757">
    <property type="entry name" value="MT-A70-like"/>
</dbReference>
<feature type="compositionally biased region" description="Basic and acidic residues" evidence="2">
    <location>
        <begin position="61"/>
        <end position="77"/>
    </location>
</feature>
<feature type="region of interest" description="Disordered" evidence="2">
    <location>
        <begin position="1"/>
        <end position="27"/>
    </location>
</feature>
<dbReference type="Proteomes" id="UP000660262">
    <property type="component" value="Unassembled WGS sequence"/>
</dbReference>
<dbReference type="AlphaFoldDB" id="A0A830H782"/>
<comment type="caution">
    <text evidence="3">The sequence shown here is derived from an EMBL/GenBank/DDBJ whole genome shotgun (WGS) entry which is preliminary data.</text>
</comment>
<evidence type="ECO:0000313" key="3">
    <source>
        <dbReference type="EMBL" id="GHP01389.1"/>
    </source>
</evidence>
<dbReference type="Pfam" id="PF05063">
    <property type="entry name" value="MT-A70"/>
    <property type="match status" value="1"/>
</dbReference>
<organism evidence="3 4">
    <name type="scientific">Pycnococcus provasolii</name>
    <dbReference type="NCBI Taxonomy" id="41880"/>
    <lineage>
        <taxon>Eukaryota</taxon>
        <taxon>Viridiplantae</taxon>
        <taxon>Chlorophyta</taxon>
        <taxon>Pseudoscourfieldiophyceae</taxon>
        <taxon>Pseudoscourfieldiales</taxon>
        <taxon>Pycnococcaceae</taxon>
        <taxon>Pycnococcus</taxon>
    </lineage>
</organism>
<dbReference type="GO" id="GO:0008168">
    <property type="term" value="F:methyltransferase activity"/>
    <property type="evidence" value="ECO:0007669"/>
    <property type="project" value="TreeGrafter"/>
</dbReference>
<dbReference type="GO" id="GO:0005634">
    <property type="term" value="C:nucleus"/>
    <property type="evidence" value="ECO:0007669"/>
    <property type="project" value="TreeGrafter"/>
</dbReference>
<keyword evidence="4" id="KW-1185">Reference proteome</keyword>
<evidence type="ECO:0000256" key="2">
    <source>
        <dbReference type="SAM" id="MobiDB-lite"/>
    </source>
</evidence>
<dbReference type="GO" id="GO:0036396">
    <property type="term" value="C:RNA N6-methyladenosine methyltransferase complex"/>
    <property type="evidence" value="ECO:0007669"/>
    <property type="project" value="TreeGrafter"/>
</dbReference>
<reference evidence="3" key="1">
    <citation type="submission" date="2020-10" db="EMBL/GenBank/DDBJ databases">
        <title>Unveiling of a novel bifunctional photoreceptor, Dualchrome1, isolated from a cosmopolitan green alga.</title>
        <authorList>
            <person name="Suzuki S."/>
            <person name="Kawachi M."/>
        </authorList>
    </citation>
    <scope>NUCLEOTIDE SEQUENCE</scope>
    <source>
        <strain evidence="3">NIES 2893</strain>
    </source>
</reference>
<sequence>MGRPRRAASRSAQAHMQHAHESHYLGYVEDEETPDMIMRKFAALEAMQQTAKEGSGSPGDGKQEGKLEGGAVDDKDASLPQAEPETPAGEGPSSPPNNEKDGFMLTSEQMAELFKQTSVFSVKSACAGVGMEIDGNAEADADADYFYENLGEFYEGDSDFDEDDFWGEGKRRKKGRGGGTSRGGLGRERSGGNQRSVNIIKRTPDGVIIRRRGKENADDEPMGPLLIKVPQKIPLSWGRTVAPYRRCNKTRRTSFELPTKKEVGGIVSANVAEAYKHWPKHAKLHQCDAYKRDDFDGVMLSPGWEWAGIPDAHTLSKSELSDLRLERLRSLQVHKYCKDGFIFIWVSKEDLAQIVHLMYEHKFAYVENLTWVQLAANNAISRRASPCVRRGHHTLYIFRKLSEASRKIELKHQRSPDVVLDFMRVDARGNLRAPEEVYTSIETLLPNGKGKLLELYAPCGADYAPISRDGWVCVSQE</sequence>
<feature type="region of interest" description="Disordered" evidence="2">
    <location>
        <begin position="165"/>
        <end position="194"/>
    </location>
</feature>
<evidence type="ECO:0008006" key="5">
    <source>
        <dbReference type="Google" id="ProtNLM"/>
    </source>
</evidence>
<dbReference type="EMBL" id="BNJQ01000001">
    <property type="protein sequence ID" value="GHP01389.1"/>
    <property type="molecule type" value="Genomic_DNA"/>
</dbReference>
<accession>A0A830H782</accession>
<name>A0A830H782_9CHLO</name>
<feature type="region of interest" description="Disordered" evidence="2">
    <location>
        <begin position="48"/>
        <end position="102"/>
    </location>
</feature>
<dbReference type="PANTHER" id="PTHR12829:SF8">
    <property type="entry name" value="CHROMOSOME UNDETERMINED SCAFFOLD_82, WHOLE GENOME SHOTGUN SEQUENCE"/>
    <property type="match status" value="1"/>
</dbReference>
<dbReference type="PROSITE" id="PS51143">
    <property type="entry name" value="MT_A70"/>
    <property type="match status" value="1"/>
</dbReference>
<evidence type="ECO:0000256" key="1">
    <source>
        <dbReference type="PROSITE-ProRule" id="PRU00489"/>
    </source>
</evidence>
<dbReference type="OrthoDB" id="426718at2759"/>
<gene>
    <name evidence="3" type="ORF">PPROV_000014500</name>
</gene>
<evidence type="ECO:0000313" key="4">
    <source>
        <dbReference type="Proteomes" id="UP000660262"/>
    </source>
</evidence>
<protein>
    <recommendedName>
        <fullName evidence="5">MT-A70 family protein</fullName>
    </recommendedName>
</protein>
<dbReference type="PANTHER" id="PTHR12829">
    <property type="entry name" value="N6-ADENOSINE-METHYLTRANSFERASE"/>
    <property type="match status" value="1"/>
</dbReference>